<accession>A0A1W0WYX8</accession>
<keyword evidence="3" id="KW-0808">Transferase</keyword>
<dbReference type="InterPro" id="IPR001849">
    <property type="entry name" value="PH_domain"/>
</dbReference>
<reference evidence="4" key="1">
    <citation type="submission" date="2017-01" db="EMBL/GenBank/DDBJ databases">
        <title>Comparative genomics of anhydrobiosis in the tardigrade Hypsibius dujardini.</title>
        <authorList>
            <person name="Yoshida Y."/>
            <person name="Koutsovoulos G."/>
            <person name="Laetsch D."/>
            <person name="Stevens L."/>
            <person name="Kumar S."/>
            <person name="Horikawa D."/>
            <person name="Ishino K."/>
            <person name="Komine S."/>
            <person name="Tomita M."/>
            <person name="Blaxter M."/>
            <person name="Arakawa K."/>
        </authorList>
    </citation>
    <scope>NUCLEOTIDE SEQUENCE [LARGE SCALE GENOMIC DNA]</scope>
    <source>
        <strain evidence="4">Z151</strain>
    </source>
</reference>
<dbReference type="AlphaFoldDB" id="A0A1W0WYX8"/>
<dbReference type="GO" id="GO:0016301">
    <property type="term" value="F:kinase activity"/>
    <property type="evidence" value="ECO:0007669"/>
    <property type="project" value="UniProtKB-KW"/>
</dbReference>
<comment type="caution">
    <text evidence="3">The sequence shown here is derived from an EMBL/GenBank/DDBJ whole genome shotgun (WGS) entry which is preliminary data.</text>
</comment>
<dbReference type="Gene3D" id="2.30.29.30">
    <property type="entry name" value="Pleckstrin-homology domain (PH domain)/Phosphotyrosine-binding domain (PTB)"/>
    <property type="match status" value="1"/>
</dbReference>
<dbReference type="Pfam" id="PF00169">
    <property type="entry name" value="PH"/>
    <property type="match status" value="1"/>
</dbReference>
<keyword evidence="3" id="KW-0418">Kinase</keyword>
<feature type="compositionally biased region" description="Low complexity" evidence="1">
    <location>
        <begin position="1"/>
        <end position="11"/>
    </location>
</feature>
<feature type="region of interest" description="Disordered" evidence="1">
    <location>
        <begin position="1"/>
        <end position="64"/>
    </location>
</feature>
<dbReference type="SUPFAM" id="SSF50729">
    <property type="entry name" value="PH domain-like"/>
    <property type="match status" value="1"/>
</dbReference>
<dbReference type="Proteomes" id="UP000192578">
    <property type="component" value="Unassembled WGS sequence"/>
</dbReference>
<feature type="domain" description="PH" evidence="2">
    <location>
        <begin position="70"/>
        <end position="134"/>
    </location>
</feature>
<evidence type="ECO:0000313" key="3">
    <source>
        <dbReference type="EMBL" id="OQV20411.1"/>
    </source>
</evidence>
<dbReference type="PROSITE" id="PS50003">
    <property type="entry name" value="PH_DOMAIN"/>
    <property type="match status" value="1"/>
</dbReference>
<gene>
    <name evidence="3" type="ORF">BV898_05697</name>
</gene>
<name>A0A1W0WYX8_HYPEX</name>
<sequence length="134" mass="15240">MAGRPAATMKTKVAETKETKEPQSEVSDESSTSVPRCSDSDSSDSESEAEPPTSSFHRRVSTNRTLKNSVIVKEGWLLKQTTSFQRWRRRYFKLQGKKLYYAKDFNSPIFDEVSLSDISLAERGVKNANRSKRQ</sequence>
<feature type="compositionally biased region" description="Basic and acidic residues" evidence="1">
    <location>
        <begin position="12"/>
        <end position="23"/>
    </location>
</feature>
<proteinExistence type="predicted"/>
<dbReference type="EMBL" id="MTYJ01000031">
    <property type="protein sequence ID" value="OQV20411.1"/>
    <property type="molecule type" value="Genomic_DNA"/>
</dbReference>
<dbReference type="OrthoDB" id="196165at2759"/>
<evidence type="ECO:0000313" key="4">
    <source>
        <dbReference type="Proteomes" id="UP000192578"/>
    </source>
</evidence>
<organism evidence="3 4">
    <name type="scientific">Hypsibius exemplaris</name>
    <name type="common">Freshwater tardigrade</name>
    <dbReference type="NCBI Taxonomy" id="2072580"/>
    <lineage>
        <taxon>Eukaryota</taxon>
        <taxon>Metazoa</taxon>
        <taxon>Ecdysozoa</taxon>
        <taxon>Tardigrada</taxon>
        <taxon>Eutardigrada</taxon>
        <taxon>Parachela</taxon>
        <taxon>Hypsibioidea</taxon>
        <taxon>Hypsibiidae</taxon>
        <taxon>Hypsibius</taxon>
    </lineage>
</organism>
<protein>
    <submittedName>
        <fullName evidence="3">Diacylglycerol kinase eta</fullName>
    </submittedName>
</protein>
<evidence type="ECO:0000259" key="2">
    <source>
        <dbReference type="PROSITE" id="PS50003"/>
    </source>
</evidence>
<dbReference type="InterPro" id="IPR011993">
    <property type="entry name" value="PH-like_dom_sf"/>
</dbReference>
<evidence type="ECO:0000256" key="1">
    <source>
        <dbReference type="SAM" id="MobiDB-lite"/>
    </source>
</evidence>
<keyword evidence="4" id="KW-1185">Reference proteome</keyword>